<evidence type="ECO:0000313" key="2">
    <source>
        <dbReference type="EMBL" id="KAH3870505.1"/>
    </source>
</evidence>
<dbReference type="Proteomes" id="UP000828390">
    <property type="component" value="Unassembled WGS sequence"/>
</dbReference>
<sequence length="64" mass="7126">MGCSWSKASTHEDMKSPTTNSDTVTAENSSMPLENLTPSEIECEQDDFVAEIAQGLLKTLRHRR</sequence>
<reference evidence="2" key="2">
    <citation type="submission" date="2020-11" db="EMBL/GenBank/DDBJ databases">
        <authorList>
            <person name="McCartney M.A."/>
            <person name="Auch B."/>
            <person name="Kono T."/>
            <person name="Mallez S."/>
            <person name="Becker A."/>
            <person name="Gohl D.M."/>
            <person name="Silverstein K.A.T."/>
            <person name="Koren S."/>
            <person name="Bechman K.B."/>
            <person name="Herman A."/>
            <person name="Abrahante J.E."/>
            <person name="Garbe J."/>
        </authorList>
    </citation>
    <scope>NUCLEOTIDE SEQUENCE</scope>
    <source>
        <strain evidence="2">Duluth1</strain>
        <tissue evidence="2">Whole animal</tissue>
    </source>
</reference>
<evidence type="ECO:0000256" key="1">
    <source>
        <dbReference type="SAM" id="MobiDB-lite"/>
    </source>
</evidence>
<dbReference type="AlphaFoldDB" id="A0A9D4M655"/>
<organism evidence="2 3">
    <name type="scientific">Dreissena polymorpha</name>
    <name type="common">Zebra mussel</name>
    <name type="synonym">Mytilus polymorpha</name>
    <dbReference type="NCBI Taxonomy" id="45954"/>
    <lineage>
        <taxon>Eukaryota</taxon>
        <taxon>Metazoa</taxon>
        <taxon>Spiralia</taxon>
        <taxon>Lophotrochozoa</taxon>
        <taxon>Mollusca</taxon>
        <taxon>Bivalvia</taxon>
        <taxon>Autobranchia</taxon>
        <taxon>Heteroconchia</taxon>
        <taxon>Euheterodonta</taxon>
        <taxon>Imparidentia</taxon>
        <taxon>Neoheterodontei</taxon>
        <taxon>Myida</taxon>
        <taxon>Dreissenoidea</taxon>
        <taxon>Dreissenidae</taxon>
        <taxon>Dreissena</taxon>
    </lineage>
</organism>
<gene>
    <name evidence="2" type="ORF">DPMN_033693</name>
</gene>
<feature type="compositionally biased region" description="Polar residues" evidence="1">
    <location>
        <begin position="16"/>
        <end position="38"/>
    </location>
</feature>
<comment type="caution">
    <text evidence="2">The sequence shown here is derived from an EMBL/GenBank/DDBJ whole genome shotgun (WGS) entry which is preliminary data.</text>
</comment>
<evidence type="ECO:0000313" key="3">
    <source>
        <dbReference type="Proteomes" id="UP000828390"/>
    </source>
</evidence>
<name>A0A9D4M655_DREPO</name>
<dbReference type="EMBL" id="JAIWYP010000002">
    <property type="protein sequence ID" value="KAH3870505.1"/>
    <property type="molecule type" value="Genomic_DNA"/>
</dbReference>
<reference evidence="2" key="1">
    <citation type="journal article" date="2019" name="bioRxiv">
        <title>The Genome of the Zebra Mussel, Dreissena polymorpha: A Resource for Invasive Species Research.</title>
        <authorList>
            <person name="McCartney M.A."/>
            <person name="Auch B."/>
            <person name="Kono T."/>
            <person name="Mallez S."/>
            <person name="Zhang Y."/>
            <person name="Obille A."/>
            <person name="Becker A."/>
            <person name="Abrahante J.E."/>
            <person name="Garbe J."/>
            <person name="Badalamenti J.P."/>
            <person name="Herman A."/>
            <person name="Mangelson H."/>
            <person name="Liachko I."/>
            <person name="Sullivan S."/>
            <person name="Sone E.D."/>
            <person name="Koren S."/>
            <person name="Silverstein K.A.T."/>
            <person name="Beckman K.B."/>
            <person name="Gohl D.M."/>
        </authorList>
    </citation>
    <scope>NUCLEOTIDE SEQUENCE</scope>
    <source>
        <strain evidence="2">Duluth1</strain>
        <tissue evidence="2">Whole animal</tissue>
    </source>
</reference>
<protein>
    <submittedName>
        <fullName evidence="2">Uncharacterized protein</fullName>
    </submittedName>
</protein>
<keyword evidence="3" id="KW-1185">Reference proteome</keyword>
<feature type="region of interest" description="Disordered" evidence="1">
    <location>
        <begin position="1"/>
        <end position="38"/>
    </location>
</feature>
<accession>A0A9D4M655</accession>
<proteinExistence type="predicted"/>